<evidence type="ECO:0000313" key="8">
    <source>
        <dbReference type="EMBL" id="SEI75385.1"/>
    </source>
</evidence>
<dbReference type="InterPro" id="IPR000917">
    <property type="entry name" value="Sulfatase_N"/>
</dbReference>
<dbReference type="CDD" id="cd16025">
    <property type="entry name" value="PAS_like"/>
    <property type="match status" value="1"/>
</dbReference>
<evidence type="ECO:0000256" key="6">
    <source>
        <dbReference type="SAM" id="SignalP"/>
    </source>
</evidence>
<keyword evidence="5" id="KW-1133">Transmembrane helix</keyword>
<accession>A0A1H6TGM9</accession>
<sequence length="590" mass="65679">MKKLIIVCALSLLIFKGSADAFGQNASVSSKPSIVLILVDDSGLMDFGVYGGEARTPTIDKLARGGFMFTNMHASPVCSPSRAMLMTGTDSHLAGVANLPEMLPEEYQSKPGYGGELNDRVQTIATRLKEVNYNTYVTGKWHLGHNEKTLPPKRGFDRSYILGSSGASNYDSKGYLPQKPHAHWYADGKEVELPKDFYSSKTYIDKIISFHEEEQNKDNPFFAYIAFQAIHAPVQAPKEFVDHYMDIYSKGWDEMRQDRYERAKKLGLIPESAQLSDNIPNAKKWNELSKKEQKDYTTSMAVTAGMLEAMDYHIGRYIEYLTKEGKMENTIFIVTSDNGPDGGDFSIAVPWAIKNGYHRDFDNKGGKHFYGFMGTGFANAVSSPFSYFKYYTGEGGLRVPLIISGRNIPKNTSNAFSFFTDIAPTIYDIVGISTSAKAGYAPITGKSLLPHINDPSKPIYNKNEGVGIEVANSSAYFMNGYKIVKNNIPDGDNIWHLHHIESDPGEVVDLADQEPELFKKMLAAYAEYEKEVGVLKMPEGYSAQGFVAKNATKSMIRGFLPLLLVVVGVIAAAISFLIWRRRRNKKISKN</sequence>
<evidence type="ECO:0000256" key="5">
    <source>
        <dbReference type="SAM" id="Phobius"/>
    </source>
</evidence>
<evidence type="ECO:0000313" key="9">
    <source>
        <dbReference type="Proteomes" id="UP000199403"/>
    </source>
</evidence>
<dbReference type="Pfam" id="PF00884">
    <property type="entry name" value="Sulfatase"/>
    <property type="match status" value="1"/>
</dbReference>
<dbReference type="InterPro" id="IPR017850">
    <property type="entry name" value="Alkaline_phosphatase_core_sf"/>
</dbReference>
<dbReference type="GO" id="GO:0004065">
    <property type="term" value="F:arylsulfatase activity"/>
    <property type="evidence" value="ECO:0007669"/>
    <property type="project" value="TreeGrafter"/>
</dbReference>
<name>A0A1H6TGM9_9BACT</name>
<keyword evidence="6" id="KW-0732">Signal</keyword>
<dbReference type="RefSeq" id="WP_092168036.1">
    <property type="nucleotide sequence ID" value="NZ_FNZH01000001.1"/>
</dbReference>
<dbReference type="InterPro" id="IPR024607">
    <property type="entry name" value="Sulfatase_CS"/>
</dbReference>
<feature type="chain" id="PRO_5011474011" evidence="6">
    <location>
        <begin position="22"/>
        <end position="590"/>
    </location>
</feature>
<dbReference type="Gene3D" id="3.30.1120.10">
    <property type="match status" value="1"/>
</dbReference>
<keyword evidence="4" id="KW-0106">Calcium</keyword>
<dbReference type="AlphaFoldDB" id="A0A1H6TGM9"/>
<dbReference type="PANTHER" id="PTHR42693">
    <property type="entry name" value="ARYLSULFATASE FAMILY MEMBER"/>
    <property type="match status" value="1"/>
</dbReference>
<keyword evidence="2" id="KW-0479">Metal-binding</keyword>
<dbReference type="GO" id="GO:0046872">
    <property type="term" value="F:metal ion binding"/>
    <property type="evidence" value="ECO:0007669"/>
    <property type="project" value="UniProtKB-KW"/>
</dbReference>
<comment type="similarity">
    <text evidence="1">Belongs to the sulfatase family.</text>
</comment>
<evidence type="ECO:0000256" key="1">
    <source>
        <dbReference type="ARBA" id="ARBA00008779"/>
    </source>
</evidence>
<evidence type="ECO:0000256" key="2">
    <source>
        <dbReference type="ARBA" id="ARBA00022723"/>
    </source>
</evidence>
<dbReference type="EMBL" id="FNZH01000001">
    <property type="protein sequence ID" value="SEI75385.1"/>
    <property type="molecule type" value="Genomic_DNA"/>
</dbReference>
<evidence type="ECO:0000259" key="7">
    <source>
        <dbReference type="Pfam" id="PF00884"/>
    </source>
</evidence>
<dbReference type="PANTHER" id="PTHR42693:SF33">
    <property type="entry name" value="ARYLSULFATASE"/>
    <property type="match status" value="1"/>
</dbReference>
<keyword evidence="5" id="KW-0472">Membrane</keyword>
<dbReference type="PROSITE" id="PS00523">
    <property type="entry name" value="SULFATASE_1"/>
    <property type="match status" value="1"/>
</dbReference>
<gene>
    <name evidence="8" type="ORF">SAMN05192553_101116</name>
</gene>
<keyword evidence="9" id="KW-1185">Reference proteome</keyword>
<proteinExistence type="inferred from homology"/>
<protein>
    <submittedName>
        <fullName evidence="8">Arylsulfatase/uncharacterized sulfatase</fullName>
    </submittedName>
</protein>
<dbReference type="OrthoDB" id="976866at2"/>
<keyword evidence="3" id="KW-0378">Hydrolase</keyword>
<reference evidence="9" key="1">
    <citation type="submission" date="2016-10" db="EMBL/GenBank/DDBJ databases">
        <authorList>
            <person name="Varghese N."/>
            <person name="Submissions S."/>
        </authorList>
    </citation>
    <scope>NUCLEOTIDE SEQUENCE [LARGE SCALE GENOMIC DNA]</scope>
    <source>
        <strain evidence="9">IBRC-M 10761</strain>
    </source>
</reference>
<evidence type="ECO:0000256" key="3">
    <source>
        <dbReference type="ARBA" id="ARBA00022801"/>
    </source>
</evidence>
<dbReference type="Proteomes" id="UP000199403">
    <property type="component" value="Unassembled WGS sequence"/>
</dbReference>
<feature type="domain" description="Sulfatase N-terminal" evidence="7">
    <location>
        <begin position="32"/>
        <end position="432"/>
    </location>
</feature>
<feature type="transmembrane region" description="Helical" evidence="5">
    <location>
        <begin position="559"/>
        <end position="579"/>
    </location>
</feature>
<feature type="signal peptide" evidence="6">
    <location>
        <begin position="1"/>
        <end position="21"/>
    </location>
</feature>
<dbReference type="Gene3D" id="3.40.720.10">
    <property type="entry name" value="Alkaline Phosphatase, subunit A"/>
    <property type="match status" value="1"/>
</dbReference>
<dbReference type="InterPro" id="IPR050738">
    <property type="entry name" value="Sulfatase"/>
</dbReference>
<keyword evidence="5" id="KW-0812">Transmembrane</keyword>
<dbReference type="SUPFAM" id="SSF53649">
    <property type="entry name" value="Alkaline phosphatase-like"/>
    <property type="match status" value="1"/>
</dbReference>
<dbReference type="STRING" id="1416801.SAMN05192553_101116"/>
<organism evidence="8 9">
    <name type="scientific">Cyclobacterium xiamenense</name>
    <dbReference type="NCBI Taxonomy" id="1297121"/>
    <lineage>
        <taxon>Bacteria</taxon>
        <taxon>Pseudomonadati</taxon>
        <taxon>Bacteroidota</taxon>
        <taxon>Cytophagia</taxon>
        <taxon>Cytophagales</taxon>
        <taxon>Cyclobacteriaceae</taxon>
        <taxon>Cyclobacterium</taxon>
    </lineage>
</organism>
<evidence type="ECO:0000256" key="4">
    <source>
        <dbReference type="ARBA" id="ARBA00022837"/>
    </source>
</evidence>